<organism evidence="2">
    <name type="scientific">hydrocarbon metagenome</name>
    <dbReference type="NCBI Taxonomy" id="938273"/>
    <lineage>
        <taxon>unclassified sequences</taxon>
        <taxon>metagenomes</taxon>
        <taxon>ecological metagenomes</taxon>
    </lineage>
</organism>
<name>A0A0W8G5I3_9ZZZZ</name>
<evidence type="ECO:0000313" key="2">
    <source>
        <dbReference type="EMBL" id="KUG28329.1"/>
    </source>
</evidence>
<dbReference type="EMBL" id="LNQE01000231">
    <property type="protein sequence ID" value="KUG28329.1"/>
    <property type="molecule type" value="Genomic_DNA"/>
</dbReference>
<comment type="caution">
    <text evidence="2">The sequence shown here is derived from an EMBL/GenBank/DDBJ whole genome shotgun (WGS) entry which is preliminary data.</text>
</comment>
<dbReference type="AlphaFoldDB" id="A0A0W8G5I3"/>
<feature type="region of interest" description="Disordered" evidence="1">
    <location>
        <begin position="1"/>
        <end position="43"/>
    </location>
</feature>
<protein>
    <submittedName>
        <fullName evidence="2">Uncharacterized protein</fullName>
    </submittedName>
</protein>
<sequence>MRPGRDSAFPDPSVRLPRSGKKHDLPPGGRKPMATAGQPVRNI</sequence>
<proteinExistence type="predicted"/>
<reference evidence="2" key="1">
    <citation type="journal article" date="2015" name="Proc. Natl. Acad. Sci. U.S.A.">
        <title>Networks of energetic and metabolic interactions define dynamics in microbial communities.</title>
        <authorList>
            <person name="Embree M."/>
            <person name="Liu J.K."/>
            <person name="Al-Bassam M.M."/>
            <person name="Zengler K."/>
        </authorList>
    </citation>
    <scope>NUCLEOTIDE SEQUENCE</scope>
</reference>
<accession>A0A0W8G5I3</accession>
<evidence type="ECO:0000256" key="1">
    <source>
        <dbReference type="SAM" id="MobiDB-lite"/>
    </source>
</evidence>
<gene>
    <name evidence="2" type="ORF">ASZ90_001798</name>
</gene>